<evidence type="ECO:0000313" key="3">
    <source>
        <dbReference type="Proteomes" id="UP000294894"/>
    </source>
</evidence>
<accession>A0A4P7GNM9</accession>
<dbReference type="PANTHER" id="PTHR35788:SF1">
    <property type="entry name" value="EXPORTED PROTEIN"/>
    <property type="match status" value="1"/>
</dbReference>
<dbReference type="RefSeq" id="WP_135079346.1">
    <property type="nucleotide sequence ID" value="NZ_CP038267.1"/>
</dbReference>
<evidence type="ECO:0000259" key="1">
    <source>
        <dbReference type="Pfam" id="PF12229"/>
    </source>
</evidence>
<dbReference type="EMBL" id="CP038267">
    <property type="protein sequence ID" value="QBR93683.1"/>
    <property type="molecule type" value="Genomic_DNA"/>
</dbReference>
<evidence type="ECO:0000313" key="2">
    <source>
        <dbReference type="EMBL" id="QBR93683.1"/>
    </source>
</evidence>
<keyword evidence="3" id="KW-1185">Reference proteome</keyword>
<dbReference type="Pfam" id="PF04294">
    <property type="entry name" value="VanW"/>
    <property type="match status" value="1"/>
</dbReference>
<organism evidence="2 3">
    <name type="scientific">Nocardioides euryhalodurans</name>
    <dbReference type="NCBI Taxonomy" id="2518370"/>
    <lineage>
        <taxon>Bacteria</taxon>
        <taxon>Bacillati</taxon>
        <taxon>Actinomycetota</taxon>
        <taxon>Actinomycetes</taxon>
        <taxon>Propionibacteriales</taxon>
        <taxon>Nocardioidaceae</taxon>
        <taxon>Nocardioides</taxon>
    </lineage>
</organism>
<name>A0A4P7GNM9_9ACTN</name>
<feature type="domain" description="YoaR-like putative peptidoglycan binding" evidence="1">
    <location>
        <begin position="86"/>
        <end position="190"/>
    </location>
</feature>
<dbReference type="AlphaFoldDB" id="A0A4P7GNM9"/>
<dbReference type="KEGG" id="noy:EXE57_16425"/>
<dbReference type="OrthoDB" id="9813301at2"/>
<dbReference type="InterPro" id="IPR022029">
    <property type="entry name" value="YoaR-like_PG-bd"/>
</dbReference>
<dbReference type="PANTHER" id="PTHR35788">
    <property type="entry name" value="EXPORTED PROTEIN-RELATED"/>
    <property type="match status" value="1"/>
</dbReference>
<dbReference type="InterPro" id="IPR007391">
    <property type="entry name" value="Vancomycin_resist_VanW"/>
</dbReference>
<dbReference type="InterPro" id="IPR052913">
    <property type="entry name" value="Glycopeptide_resist_protein"/>
</dbReference>
<dbReference type="Proteomes" id="UP000294894">
    <property type="component" value="Chromosome"/>
</dbReference>
<reference evidence="2 3" key="1">
    <citation type="submission" date="2019-03" db="EMBL/GenBank/DDBJ databases">
        <title>Three New Species of Nocardioides, Nocardioides euryhalodurans sp. nov., Nocardioides seonyuensis sp. nov. and Nocardioides eburneoflavus sp. nov., Iolated from Soil.</title>
        <authorList>
            <person name="Roh S.G."/>
            <person name="Lee C."/>
            <person name="Kim M.-K."/>
            <person name="Kim S.B."/>
        </authorList>
    </citation>
    <scope>NUCLEOTIDE SEQUENCE [LARGE SCALE GENOMIC DNA]</scope>
    <source>
        <strain evidence="2 3">MMS17-SY117</strain>
    </source>
</reference>
<proteinExistence type="predicted"/>
<gene>
    <name evidence="2" type="ORF">EXE57_16425</name>
</gene>
<protein>
    <recommendedName>
        <fullName evidence="1">YoaR-like putative peptidoglycan binding domain-containing protein</fullName>
    </recommendedName>
</protein>
<dbReference type="Pfam" id="PF12229">
    <property type="entry name" value="PG_binding_4"/>
    <property type="match status" value="1"/>
</dbReference>
<sequence length="573" mass="61314">MSTPGREKAGGRVVLLLLLALTLLLGGGYAAAYAGAGDRVPRGTTIEGVEVGGQTPEEAVATLEDELADRAAAPVRVRVGDEVVRVTPAEAGLAVDHEASVAAAGGGRSWHPSRLWNHYTGGDDLDAVLTVDEAALTAAAEQLAEQVGTEARDGAVTFEGTRVDVTEAQPGEELDPAVAADGLRAAYLSEEPLRLELSASRPDVDDADVAEAVETFANPAMSGPVTILFEDSRVQLMPGDYVDALALEPRDGELVPVLDRARLQELMDARISTNAAPVDAGFRIVDGQPRVVPARPGVTYRPADLADTFLDLVTRPSGKREDRVPATTDPADLTTAEARDLGIVERVSTFTTYYPHADYRNTNIGRAGELIDGTVLQPGETFSMNDIVGERTRANGFTDGFVISDGILVEDLGGGVSQMATTTFNAAFFAGLEDIEHKPHSFYIDRYPVGREATVAWGAVDLRFRNDTPHGVLVTTSVTPSTPSTSGVVTVSMWSTKTWDITTRTSDRYAFTEPDTRRLDTADCYPNEGYGGFDVDVWRYFRRPGSSELVRTEKFNTTYIPSDTVICTNPAAG</sequence>